<dbReference type="PROSITE" id="PS50850">
    <property type="entry name" value="MFS"/>
    <property type="match status" value="1"/>
</dbReference>
<dbReference type="KEGG" id="gme:Gmet_0086"/>
<feature type="transmembrane region" description="Helical" evidence="4">
    <location>
        <begin position="378"/>
        <end position="398"/>
    </location>
</feature>
<feature type="transmembrane region" description="Helical" evidence="4">
    <location>
        <begin position="174"/>
        <end position="193"/>
    </location>
</feature>
<evidence type="ECO:0000259" key="5">
    <source>
        <dbReference type="PROSITE" id="PS50850"/>
    </source>
</evidence>
<feature type="transmembrane region" description="Helical" evidence="4">
    <location>
        <begin position="223"/>
        <end position="241"/>
    </location>
</feature>
<proteinExistence type="predicted"/>
<organism evidence="6 7">
    <name type="scientific">Geobacter metallireducens (strain ATCC 53774 / DSM 7210 / GS-15)</name>
    <dbReference type="NCBI Taxonomy" id="269799"/>
    <lineage>
        <taxon>Bacteria</taxon>
        <taxon>Pseudomonadati</taxon>
        <taxon>Thermodesulfobacteriota</taxon>
        <taxon>Desulfuromonadia</taxon>
        <taxon>Geobacterales</taxon>
        <taxon>Geobacteraceae</taxon>
        <taxon>Geobacter</taxon>
    </lineage>
</organism>
<accession>Q39ZI9</accession>
<keyword evidence="2 4" id="KW-1133">Transmembrane helix</keyword>
<dbReference type="SUPFAM" id="SSF56801">
    <property type="entry name" value="Acetyl-CoA synthetase-like"/>
    <property type="match status" value="1"/>
</dbReference>
<name>Q39ZI9_GEOMG</name>
<evidence type="ECO:0000256" key="1">
    <source>
        <dbReference type="ARBA" id="ARBA00022692"/>
    </source>
</evidence>
<evidence type="ECO:0000256" key="4">
    <source>
        <dbReference type="SAM" id="Phobius"/>
    </source>
</evidence>
<dbReference type="SMART" id="SM00563">
    <property type="entry name" value="PlsC"/>
    <property type="match status" value="1"/>
</dbReference>
<feature type="transmembrane region" description="Helical" evidence="4">
    <location>
        <begin position="350"/>
        <end position="372"/>
    </location>
</feature>
<dbReference type="SUPFAM" id="SSF69593">
    <property type="entry name" value="Glycerol-3-phosphate (1)-acyltransferase"/>
    <property type="match status" value="1"/>
</dbReference>
<keyword evidence="3 4" id="KW-0472">Membrane</keyword>
<keyword evidence="6" id="KW-0808">Transferase</keyword>
<dbReference type="GO" id="GO:0016878">
    <property type="term" value="F:acid-thiol ligase activity"/>
    <property type="evidence" value="ECO:0007669"/>
    <property type="project" value="UniProtKB-ARBA"/>
</dbReference>
<evidence type="ECO:0000313" key="6">
    <source>
        <dbReference type="EMBL" id="ABB30335.1"/>
    </source>
</evidence>
<feature type="transmembrane region" description="Helical" evidence="4">
    <location>
        <begin position="433"/>
        <end position="452"/>
    </location>
</feature>
<reference evidence="6 7" key="2">
    <citation type="journal article" date="2009" name="BMC Microbiol.">
        <title>The genome sequence of Geobacter metallireducens: features of metabolism, physiology and regulation common and dissimilar to Geobacter sulfurreducens.</title>
        <authorList>
            <person name="Aklujkar M."/>
            <person name="Krushkal J."/>
            <person name="DiBartolo G."/>
            <person name="Lapidus A."/>
            <person name="Land M.L."/>
            <person name="Lovley D.R."/>
        </authorList>
    </citation>
    <scope>NUCLEOTIDE SEQUENCE [LARGE SCALE GENOMIC DNA]</scope>
    <source>
        <strain evidence="7">ATCC 53774 / DSM 7210 / GS-15</strain>
    </source>
</reference>
<dbReference type="PROSITE" id="PS00455">
    <property type="entry name" value="AMP_BINDING"/>
    <property type="match status" value="1"/>
</dbReference>
<evidence type="ECO:0000313" key="7">
    <source>
        <dbReference type="Proteomes" id="UP000007073"/>
    </source>
</evidence>
<dbReference type="Pfam" id="PF01553">
    <property type="entry name" value="Acyltransferase"/>
    <property type="match status" value="1"/>
</dbReference>
<keyword evidence="6" id="KW-0436">Ligase</keyword>
<feature type="transmembrane region" description="Helical" evidence="4">
    <location>
        <begin position="145"/>
        <end position="168"/>
    </location>
</feature>
<dbReference type="PANTHER" id="PTHR43767:SF1">
    <property type="entry name" value="NONRIBOSOMAL PEPTIDE SYNTHASE PES1 (EUROFUNG)-RELATED"/>
    <property type="match status" value="1"/>
</dbReference>
<protein>
    <submittedName>
        <fullName evidence="6">[acyl-]glycerolphosphate acyltransferase and acyl-(Acyl carrier protein) ligase, major facilitator superfamily domain-containing</fullName>
    </submittedName>
</protein>
<dbReference type="InterPro" id="IPR020845">
    <property type="entry name" value="AMP-binding_CS"/>
</dbReference>
<dbReference type="InterPro" id="IPR020846">
    <property type="entry name" value="MFS_dom"/>
</dbReference>
<evidence type="ECO:0000256" key="3">
    <source>
        <dbReference type="ARBA" id="ARBA00023136"/>
    </source>
</evidence>
<sequence>MNTTEPTTLPVSFRRLNLAQALGALNDNLIKLIIVFYLIGRYGREEAGTIAAMGSAAFVAPFLLFSALAGSLADRFPKGRIVVGVKALEVGIALLAVSGLFLASPPLLYGAVFLLGTHSALFAPAKYGVVPELVPREGLSKANSLLEMASFLAIVGGTALAPFLVQLAGGRHGVALLAGVAIAVAGLLIARTLPPTPAVAPDRAISFLPTSYWRTLRSLKRDGYLLLAVIGAAYFLFVRAFCQLNLLPYGMKILALSEEQSGYLFLAAAIGIGAGSLWAGRLSGRTVEFGVVPIGAVGLTVCSFVLAMMPASLWAVLAVVALFGVSAGLFIVPLQSFIQLRAPADRRGEVLAASSFLSWVGVLLASGLLWVLSGPLGFSPGSCFTVLGAITLVLTAVTLRVLPDFLLRFIALAVMRIRYRVTTIDDRHVPVEGGALLVANHVSWLDALILLATQQRRIRFVMEREIYSAPGLKQLCALMGVIPVSSRDGKRGLLEFIATARKALDDGYLVCIFAEGEITRTGMLNRFKGGFEHIVKGTSHPIIPVYIGGAWGSALSYAHGRLLSRLPSLIPYRVTVLFGAPVPAGSTPHDVRRAVMELSAAWFEARKPRRRALGELFAETARENWHRLAMADTGGRELTYGRALTGAVALAAKLKDATPGQEMVGVCLPPTVGGALVNLALTLNGIVPVNLNYTASPEGIRSALAQCAITTTITSRVFLEKLGTLPEFPGVLYVEDLLAGLTDGDKRRAFLTARFLPLRTFARPAGFDADRLATVIFSSGSTGEPKGVMLSHHNILSNLEALRMVFRATQRDNICSALPFFHSLGFTGTLWLPLLSGFSAVYHTNPLDGETIAKTVRERQSTLLIATPTFLMAYLRRAKKEDFATLRLVITGAEKLKPKLADTFQEKFGIRPMEGYGATELSPVISLSLPDVEVNGVRQIASRQGSVGLPVPGVVVKIVDPDTFAALPEGEAGLILVKGPNVMLGYLHKPEKTAEVVKDGWYVTGDIGRLDNYGFLHITDRLSRFSKIAGEMVPHGAVEDALHARLGMTGVVAVTGIPDEKRGEKLVVVFAREAGDAETLHRLMAESDLPNLWKPGRDCYVAVDALPLLGTGKLDLRGVKEAALAVVG</sequence>
<gene>
    <name evidence="6" type="ordered locus">Gmet_0086</name>
</gene>
<dbReference type="eggNOG" id="COG0318">
    <property type="taxonomic scope" value="Bacteria"/>
</dbReference>
<evidence type="ECO:0000256" key="2">
    <source>
        <dbReference type="ARBA" id="ARBA00022989"/>
    </source>
</evidence>
<dbReference type="InterPro" id="IPR000873">
    <property type="entry name" value="AMP-dep_synth/lig_dom"/>
</dbReference>
<feature type="transmembrane region" description="Helical" evidence="4">
    <location>
        <begin position="81"/>
        <end position="101"/>
    </location>
</feature>
<keyword evidence="7" id="KW-1185">Reference proteome</keyword>
<dbReference type="STRING" id="269799.Gmet_0086"/>
<feature type="transmembrane region" description="Helical" evidence="4">
    <location>
        <begin position="107"/>
        <end position="125"/>
    </location>
</feature>
<dbReference type="Gene3D" id="3.40.50.12780">
    <property type="entry name" value="N-terminal domain of ligase-like"/>
    <property type="match status" value="1"/>
</dbReference>
<feature type="transmembrane region" description="Helical" evidence="4">
    <location>
        <begin position="261"/>
        <end position="280"/>
    </location>
</feature>
<dbReference type="eggNOG" id="COG2814">
    <property type="taxonomic scope" value="Bacteria"/>
</dbReference>
<dbReference type="SUPFAM" id="SSF103473">
    <property type="entry name" value="MFS general substrate transporter"/>
    <property type="match status" value="1"/>
</dbReference>
<dbReference type="Gene3D" id="1.20.1250.20">
    <property type="entry name" value="MFS general substrate transporter like domains"/>
    <property type="match status" value="1"/>
</dbReference>
<feature type="domain" description="Major facilitator superfamily (MFS) profile" evidence="5">
    <location>
        <begin position="12"/>
        <end position="406"/>
    </location>
</feature>
<feature type="transmembrane region" description="Helical" evidence="4">
    <location>
        <begin position="21"/>
        <end position="39"/>
    </location>
</feature>
<keyword evidence="6" id="KW-0012">Acyltransferase</keyword>
<keyword evidence="1 4" id="KW-0812">Transmembrane</keyword>
<dbReference type="HOGENOM" id="CLU_008489_1_0_7"/>
<dbReference type="NCBIfam" id="NF006386">
    <property type="entry name" value="PRK08633.1"/>
    <property type="match status" value="1"/>
</dbReference>
<dbReference type="PANTHER" id="PTHR43767">
    <property type="entry name" value="LONG-CHAIN-FATTY-ACID--COA LIGASE"/>
    <property type="match status" value="1"/>
</dbReference>
<feature type="transmembrane region" description="Helical" evidence="4">
    <location>
        <begin position="51"/>
        <end position="69"/>
    </location>
</feature>
<dbReference type="CDD" id="cd07989">
    <property type="entry name" value="LPLAT_AGPAT-like"/>
    <property type="match status" value="1"/>
</dbReference>
<feature type="transmembrane region" description="Helical" evidence="4">
    <location>
        <begin position="287"/>
        <end position="307"/>
    </location>
</feature>
<dbReference type="InterPro" id="IPR036259">
    <property type="entry name" value="MFS_trans_sf"/>
</dbReference>
<dbReference type="InterPro" id="IPR002123">
    <property type="entry name" value="Plipid/glycerol_acylTrfase"/>
</dbReference>
<dbReference type="eggNOG" id="COG0204">
    <property type="taxonomic scope" value="Bacteria"/>
</dbReference>
<dbReference type="InterPro" id="IPR045851">
    <property type="entry name" value="AMP-bd_C_sf"/>
</dbReference>
<feature type="transmembrane region" description="Helical" evidence="4">
    <location>
        <begin position="313"/>
        <end position="338"/>
    </location>
</feature>
<dbReference type="InterPro" id="IPR050237">
    <property type="entry name" value="ATP-dep_AMP-bd_enzyme"/>
</dbReference>
<dbReference type="Pfam" id="PF00501">
    <property type="entry name" value="AMP-binding"/>
    <property type="match status" value="1"/>
</dbReference>
<dbReference type="Proteomes" id="UP000007073">
    <property type="component" value="Chromosome"/>
</dbReference>
<dbReference type="EMBL" id="CP000148">
    <property type="protein sequence ID" value="ABB30335.1"/>
    <property type="molecule type" value="Genomic_DNA"/>
</dbReference>
<dbReference type="GO" id="GO:0016746">
    <property type="term" value="F:acyltransferase activity"/>
    <property type="evidence" value="ECO:0007669"/>
    <property type="project" value="UniProtKB-KW"/>
</dbReference>
<dbReference type="Pfam" id="PF07690">
    <property type="entry name" value="MFS_1"/>
    <property type="match status" value="1"/>
</dbReference>
<dbReference type="RefSeq" id="WP_011365621.1">
    <property type="nucleotide sequence ID" value="NC_007517.1"/>
</dbReference>
<dbReference type="Gene3D" id="3.30.300.30">
    <property type="match status" value="1"/>
</dbReference>
<dbReference type="InterPro" id="IPR042099">
    <property type="entry name" value="ANL_N_sf"/>
</dbReference>
<reference evidence="6 7" key="1">
    <citation type="submission" date="2005-10" db="EMBL/GenBank/DDBJ databases">
        <title>Complete sequence of Geobacter metallireducens GS-15.</title>
        <authorList>
            <consortium name="US DOE Joint Genome Institute"/>
            <person name="Copeland A."/>
            <person name="Lucas S."/>
            <person name="Lapidus A."/>
            <person name="Barry K."/>
            <person name="Detter J.C."/>
            <person name="Glavina T."/>
            <person name="Hammon N."/>
            <person name="Israni S."/>
            <person name="Pitluck S."/>
            <person name="Di Bartolo G."/>
            <person name="Chain P."/>
            <person name="Schmutz J."/>
            <person name="Larimer F."/>
            <person name="Land M."/>
            <person name="Kyrpides N."/>
            <person name="Ivanova N."/>
            <person name="Richardson P."/>
        </authorList>
    </citation>
    <scope>NUCLEOTIDE SEQUENCE [LARGE SCALE GENOMIC DNA]</scope>
    <source>
        <strain evidence="7">ATCC 53774 / DSM 7210 / GS-15</strain>
    </source>
</reference>
<dbReference type="CDD" id="cd06173">
    <property type="entry name" value="MFS_MefA_like"/>
    <property type="match status" value="1"/>
</dbReference>
<dbReference type="GO" id="GO:0022857">
    <property type="term" value="F:transmembrane transporter activity"/>
    <property type="evidence" value="ECO:0007669"/>
    <property type="project" value="InterPro"/>
</dbReference>
<dbReference type="AlphaFoldDB" id="Q39ZI9"/>
<dbReference type="InterPro" id="IPR011701">
    <property type="entry name" value="MFS"/>
</dbReference>